<dbReference type="AlphaFoldDB" id="A0AAN9Z958"/>
<dbReference type="InterPro" id="IPR002018">
    <property type="entry name" value="CarbesteraseB"/>
</dbReference>
<evidence type="ECO:0000256" key="5">
    <source>
        <dbReference type="RuleBase" id="RU361235"/>
    </source>
</evidence>
<keyword evidence="8" id="KW-1185">Reference proteome</keyword>
<name>A0AAN9Z958_9ORTH</name>
<protein>
    <recommendedName>
        <fullName evidence="5">Carboxylic ester hydrolase</fullName>
        <ecNumber evidence="5">3.1.1.-</ecNumber>
    </recommendedName>
</protein>
<dbReference type="InterPro" id="IPR019826">
    <property type="entry name" value="Carboxylesterase_B_AS"/>
</dbReference>
<evidence type="ECO:0000256" key="3">
    <source>
        <dbReference type="ARBA" id="ARBA00022801"/>
    </source>
</evidence>
<comment type="similarity">
    <text evidence="1 5">Belongs to the type-B carboxylesterase/lipase family.</text>
</comment>
<accession>A0AAN9Z958</accession>
<dbReference type="Pfam" id="PF00135">
    <property type="entry name" value="COesterase"/>
    <property type="match status" value="1"/>
</dbReference>
<dbReference type="EMBL" id="JAZDUA010000017">
    <property type="protein sequence ID" value="KAK7872998.1"/>
    <property type="molecule type" value="Genomic_DNA"/>
</dbReference>
<dbReference type="PANTHER" id="PTHR11559">
    <property type="entry name" value="CARBOXYLESTERASE"/>
    <property type="match status" value="1"/>
</dbReference>
<comment type="caution">
    <text evidence="7">The sequence shown here is derived from an EMBL/GenBank/DDBJ whole genome shotgun (WGS) entry which is preliminary data.</text>
</comment>
<reference evidence="7 8" key="1">
    <citation type="submission" date="2024-03" db="EMBL/GenBank/DDBJ databases">
        <title>The genome assembly and annotation of the cricket Gryllus longicercus Weissman &amp; Gray.</title>
        <authorList>
            <person name="Szrajer S."/>
            <person name="Gray D."/>
            <person name="Ylla G."/>
        </authorList>
    </citation>
    <scope>NUCLEOTIDE SEQUENCE [LARGE SCALE GENOMIC DNA]</scope>
    <source>
        <strain evidence="7">DAG 2021-001</strain>
        <tissue evidence="7">Whole body minus gut</tissue>
    </source>
</reference>
<sequence>MASKEVEYATVQVAQGTLRGQKVTKNGNNFYSFQGIPYAKPPIGPLRFKPPQPAEPWQGSRDALKEGPSSAQIDFILKTPFLGEEDCLFLNVYSSKLPEGSKTTKIPVMVFFHGGAFVGGSGNTEMYGPAYLVPEVVLVTVNYRLGALGFLSLVDASVPGNNGLKDQAAALRWIKQNIASFGGDPNNVTIFGESAGGASVNYHVLSPMSKGLFHKGIAQSGSVLNPWALCTPEQARERAQRLGKTLGCDTTDQKELLKFLQTVSAKDIVEASPKMMTEEDKKTFTLAFFLPVPEIKGGSDEEVFLPDYPINLLKEGKFNHVPYMTGITNAEGIVFMSDVLANPDTVKVLDENFYYLLPAEFRKKGKEIVPEIKKHYFGGENLSQSNLPKLVNFFTHTWFLNGIQETINYLVSKSSKPVYYYLFEFVGELNFYKKFLKAESLPGASHIDDLGYLFRMDVMDIDVQPQSPTYNMVRKMVKLWSNFARTGNPTPNLDSDVNVAWPAYTQSNGKYFRINSDLRADENLLINDVKFWNKIQREK</sequence>
<gene>
    <name evidence="7" type="ORF">R5R35_000299</name>
</gene>
<organism evidence="7 8">
    <name type="scientific">Gryllus longicercus</name>
    <dbReference type="NCBI Taxonomy" id="2509291"/>
    <lineage>
        <taxon>Eukaryota</taxon>
        <taxon>Metazoa</taxon>
        <taxon>Ecdysozoa</taxon>
        <taxon>Arthropoda</taxon>
        <taxon>Hexapoda</taxon>
        <taxon>Insecta</taxon>
        <taxon>Pterygota</taxon>
        <taxon>Neoptera</taxon>
        <taxon>Polyneoptera</taxon>
        <taxon>Orthoptera</taxon>
        <taxon>Ensifera</taxon>
        <taxon>Gryllidea</taxon>
        <taxon>Grylloidea</taxon>
        <taxon>Gryllidae</taxon>
        <taxon>Gryllinae</taxon>
        <taxon>Gryllus</taxon>
    </lineage>
</organism>
<feature type="domain" description="Carboxylesterase type B" evidence="6">
    <location>
        <begin position="9"/>
        <end position="532"/>
    </location>
</feature>
<evidence type="ECO:0000256" key="2">
    <source>
        <dbReference type="ARBA" id="ARBA00022487"/>
    </source>
</evidence>
<dbReference type="CDD" id="cd00312">
    <property type="entry name" value="Esterase_lipase"/>
    <property type="match status" value="1"/>
</dbReference>
<evidence type="ECO:0000256" key="4">
    <source>
        <dbReference type="ARBA" id="ARBA00023180"/>
    </source>
</evidence>
<dbReference type="PROSITE" id="PS00122">
    <property type="entry name" value="CARBOXYLESTERASE_B_1"/>
    <property type="match status" value="1"/>
</dbReference>
<dbReference type="InterPro" id="IPR050309">
    <property type="entry name" value="Type-B_Carboxylest/Lipase"/>
</dbReference>
<dbReference type="EC" id="3.1.1.-" evidence="5"/>
<dbReference type="Gene3D" id="3.40.50.1820">
    <property type="entry name" value="alpha/beta hydrolase"/>
    <property type="match status" value="1"/>
</dbReference>
<keyword evidence="2" id="KW-0719">Serine esterase</keyword>
<dbReference type="FunFam" id="3.40.50.1820:FF:000092">
    <property type="entry name" value="Carboxylic ester hydrolase"/>
    <property type="match status" value="1"/>
</dbReference>
<evidence type="ECO:0000259" key="6">
    <source>
        <dbReference type="Pfam" id="PF00135"/>
    </source>
</evidence>
<dbReference type="Proteomes" id="UP001378592">
    <property type="component" value="Unassembled WGS sequence"/>
</dbReference>
<dbReference type="SUPFAM" id="SSF53474">
    <property type="entry name" value="alpha/beta-Hydrolases"/>
    <property type="match status" value="1"/>
</dbReference>
<keyword evidence="3 5" id="KW-0378">Hydrolase</keyword>
<proteinExistence type="inferred from homology"/>
<dbReference type="InterPro" id="IPR029058">
    <property type="entry name" value="AB_hydrolase_fold"/>
</dbReference>
<evidence type="ECO:0000256" key="1">
    <source>
        <dbReference type="ARBA" id="ARBA00005964"/>
    </source>
</evidence>
<evidence type="ECO:0000313" key="7">
    <source>
        <dbReference type="EMBL" id="KAK7872998.1"/>
    </source>
</evidence>
<evidence type="ECO:0000313" key="8">
    <source>
        <dbReference type="Proteomes" id="UP001378592"/>
    </source>
</evidence>
<dbReference type="GO" id="GO:0052689">
    <property type="term" value="F:carboxylic ester hydrolase activity"/>
    <property type="evidence" value="ECO:0007669"/>
    <property type="project" value="UniProtKB-KW"/>
</dbReference>
<keyword evidence="4" id="KW-0325">Glycoprotein</keyword>